<dbReference type="Pfam" id="PF03938">
    <property type="entry name" value="OmpH"/>
    <property type="match status" value="1"/>
</dbReference>
<reference evidence="4 5" key="1">
    <citation type="submission" date="2018-05" db="EMBL/GenBank/DDBJ databases">
        <title>Marinifilum breve JC075T sp. nov., a marine bacterium isolated from Yongle Blue Hole in the South China Sea.</title>
        <authorList>
            <person name="Fu T."/>
        </authorList>
    </citation>
    <scope>NUCLEOTIDE SEQUENCE [LARGE SCALE GENOMIC DNA]</scope>
    <source>
        <strain evidence="4 5">JC075</strain>
    </source>
</reference>
<evidence type="ECO:0000313" key="5">
    <source>
        <dbReference type="Proteomes" id="UP000248079"/>
    </source>
</evidence>
<comment type="caution">
    <text evidence="4">The sequence shown here is derived from an EMBL/GenBank/DDBJ whole genome shotgun (WGS) entry which is preliminary data.</text>
</comment>
<evidence type="ECO:0000256" key="1">
    <source>
        <dbReference type="ARBA" id="ARBA00009091"/>
    </source>
</evidence>
<dbReference type="InterPro" id="IPR005632">
    <property type="entry name" value="Chaperone_Skp"/>
</dbReference>
<dbReference type="AlphaFoldDB" id="A0A2V3ZRM8"/>
<evidence type="ECO:0000256" key="3">
    <source>
        <dbReference type="SAM" id="Coils"/>
    </source>
</evidence>
<accession>A0A2V3ZRM8</accession>
<dbReference type="EMBL" id="QFLI01000017">
    <property type="protein sequence ID" value="PXX95188.1"/>
    <property type="molecule type" value="Genomic_DNA"/>
</dbReference>
<dbReference type="SMART" id="SM00935">
    <property type="entry name" value="OmpH"/>
    <property type="match status" value="1"/>
</dbReference>
<comment type="similarity">
    <text evidence="1">Belongs to the Skp family.</text>
</comment>
<protein>
    <recommendedName>
        <fullName evidence="6">Molecular chaperone Skp</fullName>
    </recommendedName>
</protein>
<dbReference type="PANTHER" id="PTHR35089">
    <property type="entry name" value="CHAPERONE PROTEIN SKP"/>
    <property type="match status" value="1"/>
</dbReference>
<dbReference type="RefSeq" id="WP_110364012.1">
    <property type="nucleotide sequence ID" value="NZ_QFLI01000017.1"/>
</dbReference>
<feature type="coiled-coil region" evidence="3">
    <location>
        <begin position="47"/>
        <end position="114"/>
    </location>
</feature>
<dbReference type="Proteomes" id="UP000248079">
    <property type="component" value="Unassembled WGS sequence"/>
</dbReference>
<name>A0A2V3ZRM8_9BACT</name>
<keyword evidence="5" id="KW-1185">Reference proteome</keyword>
<proteinExistence type="inferred from homology"/>
<dbReference type="GO" id="GO:0051082">
    <property type="term" value="F:unfolded protein binding"/>
    <property type="evidence" value="ECO:0007669"/>
    <property type="project" value="InterPro"/>
</dbReference>
<gene>
    <name evidence="4" type="ORF">DF185_22630</name>
</gene>
<evidence type="ECO:0008006" key="6">
    <source>
        <dbReference type="Google" id="ProtNLM"/>
    </source>
</evidence>
<sequence length="175" mass="20449">MKKNLVLGVVLTVFVAFAVWMFMEKRQVAYVDTNVLMENYKGMITAKKEYEGKVKVWKANVDSLMKNWEVELKVYEKERTSMSKKEIKLKEELLRNKQQQIGNYQQAIQEKAMKEEQIATQTVVNQVNDYIKEYGKKHGYDFIYGANGTGNIVYANKDYDITEDVLKGLNDEYTN</sequence>
<dbReference type="GO" id="GO:0005829">
    <property type="term" value="C:cytosol"/>
    <property type="evidence" value="ECO:0007669"/>
    <property type="project" value="TreeGrafter"/>
</dbReference>
<organism evidence="4 5">
    <name type="scientific">Marinifilum breve</name>
    <dbReference type="NCBI Taxonomy" id="2184082"/>
    <lineage>
        <taxon>Bacteria</taxon>
        <taxon>Pseudomonadati</taxon>
        <taxon>Bacteroidota</taxon>
        <taxon>Bacteroidia</taxon>
        <taxon>Marinilabiliales</taxon>
        <taxon>Marinifilaceae</taxon>
    </lineage>
</organism>
<dbReference type="InterPro" id="IPR024930">
    <property type="entry name" value="Skp_dom_sf"/>
</dbReference>
<evidence type="ECO:0000313" key="4">
    <source>
        <dbReference type="EMBL" id="PXX95188.1"/>
    </source>
</evidence>
<keyword evidence="2" id="KW-0732">Signal</keyword>
<keyword evidence="3" id="KW-0175">Coiled coil</keyword>
<dbReference type="GO" id="GO:0050821">
    <property type="term" value="P:protein stabilization"/>
    <property type="evidence" value="ECO:0007669"/>
    <property type="project" value="TreeGrafter"/>
</dbReference>
<dbReference type="Gene3D" id="3.30.910.20">
    <property type="entry name" value="Skp domain"/>
    <property type="match status" value="1"/>
</dbReference>
<dbReference type="OrthoDB" id="1493259at2"/>
<evidence type="ECO:0000256" key="2">
    <source>
        <dbReference type="ARBA" id="ARBA00022729"/>
    </source>
</evidence>
<dbReference type="SUPFAM" id="SSF111384">
    <property type="entry name" value="OmpH-like"/>
    <property type="match status" value="1"/>
</dbReference>
<dbReference type="PANTHER" id="PTHR35089:SF1">
    <property type="entry name" value="CHAPERONE PROTEIN SKP"/>
    <property type="match status" value="1"/>
</dbReference>